<gene>
    <name evidence="2" type="ORF">GCM10009855_25640</name>
</gene>
<name>A0ABN3HN31_9ACTN</name>
<proteinExistence type="predicted"/>
<dbReference type="Pfam" id="PF20550">
    <property type="entry name" value="DUF6764"/>
    <property type="match status" value="1"/>
</dbReference>
<organism evidence="2 3">
    <name type="scientific">Gordonia cholesterolivorans</name>
    <dbReference type="NCBI Taxonomy" id="559625"/>
    <lineage>
        <taxon>Bacteria</taxon>
        <taxon>Bacillati</taxon>
        <taxon>Actinomycetota</taxon>
        <taxon>Actinomycetes</taxon>
        <taxon>Mycobacteriales</taxon>
        <taxon>Gordoniaceae</taxon>
        <taxon>Gordonia</taxon>
    </lineage>
</organism>
<evidence type="ECO:0008006" key="4">
    <source>
        <dbReference type="Google" id="ProtNLM"/>
    </source>
</evidence>
<comment type="caution">
    <text evidence="2">The sequence shown here is derived from an EMBL/GenBank/DDBJ whole genome shotgun (WGS) entry which is preliminary data.</text>
</comment>
<sequence length="172" mass="16889">MRIGSLFFRVVFGIAAVAAAFGLTSLLGGGHAAASTNCTANDNQRVERANGQSHCIANAGPGSRASAQDTTNNGAALAVATTGGTATAQNNGVNSSALASGIHRGNGYAYTMGPYSTSVAQGRSGGTTVAVSGAAGGAFATGDGVACLGSMAATYDTTTGRGCFRWGELYVH</sequence>
<evidence type="ECO:0000313" key="3">
    <source>
        <dbReference type="Proteomes" id="UP001501170"/>
    </source>
</evidence>
<dbReference type="EMBL" id="BAAARB010000013">
    <property type="protein sequence ID" value="GAA2384267.1"/>
    <property type="molecule type" value="Genomic_DNA"/>
</dbReference>
<feature type="chain" id="PRO_5046576858" description="Secreted protein" evidence="1">
    <location>
        <begin position="21"/>
        <end position="172"/>
    </location>
</feature>
<keyword evidence="3" id="KW-1185">Reference proteome</keyword>
<evidence type="ECO:0000256" key="1">
    <source>
        <dbReference type="SAM" id="SignalP"/>
    </source>
</evidence>
<dbReference type="Proteomes" id="UP001501170">
    <property type="component" value="Unassembled WGS sequence"/>
</dbReference>
<evidence type="ECO:0000313" key="2">
    <source>
        <dbReference type="EMBL" id="GAA2384267.1"/>
    </source>
</evidence>
<feature type="signal peptide" evidence="1">
    <location>
        <begin position="1"/>
        <end position="20"/>
    </location>
</feature>
<keyword evidence="1" id="KW-0732">Signal</keyword>
<protein>
    <recommendedName>
        <fullName evidence="4">Secreted protein</fullName>
    </recommendedName>
</protein>
<dbReference type="InterPro" id="IPR046652">
    <property type="entry name" value="DUF6764"/>
</dbReference>
<reference evidence="2 3" key="1">
    <citation type="journal article" date="2019" name="Int. J. Syst. Evol. Microbiol.">
        <title>The Global Catalogue of Microorganisms (GCM) 10K type strain sequencing project: providing services to taxonomists for standard genome sequencing and annotation.</title>
        <authorList>
            <consortium name="The Broad Institute Genomics Platform"/>
            <consortium name="The Broad Institute Genome Sequencing Center for Infectious Disease"/>
            <person name="Wu L."/>
            <person name="Ma J."/>
        </authorList>
    </citation>
    <scope>NUCLEOTIDE SEQUENCE [LARGE SCALE GENOMIC DNA]</scope>
    <source>
        <strain evidence="2 3">JCM 16227</strain>
    </source>
</reference>
<accession>A0ABN3HN31</accession>